<reference evidence="3 4" key="1">
    <citation type="submission" date="2019-03" db="EMBL/GenBank/DDBJ databases">
        <title>First draft genome of Liparis tanakae, snailfish: a comprehensive survey of snailfish specific genes.</title>
        <authorList>
            <person name="Kim W."/>
            <person name="Song I."/>
            <person name="Jeong J.-H."/>
            <person name="Kim D."/>
            <person name="Kim S."/>
            <person name="Ryu S."/>
            <person name="Song J.Y."/>
            <person name="Lee S.K."/>
        </authorList>
    </citation>
    <scope>NUCLEOTIDE SEQUENCE [LARGE SCALE GENOMIC DNA]</scope>
    <source>
        <tissue evidence="3">Muscle</tissue>
    </source>
</reference>
<feature type="chain" id="PRO_5021502849" evidence="2">
    <location>
        <begin position="17"/>
        <end position="78"/>
    </location>
</feature>
<comment type="caution">
    <text evidence="3">The sequence shown here is derived from an EMBL/GenBank/DDBJ whole genome shotgun (WGS) entry which is preliminary data.</text>
</comment>
<evidence type="ECO:0000256" key="2">
    <source>
        <dbReference type="SAM" id="SignalP"/>
    </source>
</evidence>
<dbReference type="EMBL" id="SRLO01000385">
    <property type="protein sequence ID" value="TNN58246.1"/>
    <property type="molecule type" value="Genomic_DNA"/>
</dbReference>
<proteinExistence type="predicted"/>
<feature type="signal peptide" evidence="2">
    <location>
        <begin position="1"/>
        <end position="16"/>
    </location>
</feature>
<feature type="region of interest" description="Disordered" evidence="1">
    <location>
        <begin position="43"/>
        <end position="78"/>
    </location>
</feature>
<gene>
    <name evidence="3" type="ORF">EYF80_031548</name>
</gene>
<evidence type="ECO:0000313" key="4">
    <source>
        <dbReference type="Proteomes" id="UP000314294"/>
    </source>
</evidence>
<dbReference type="AlphaFoldDB" id="A0A4Z2GXJ2"/>
<keyword evidence="2" id="KW-0732">Signal</keyword>
<protein>
    <submittedName>
        <fullName evidence="3">Uncharacterized protein</fullName>
    </submittedName>
</protein>
<dbReference type="Proteomes" id="UP000314294">
    <property type="component" value="Unassembled WGS sequence"/>
</dbReference>
<evidence type="ECO:0000256" key="1">
    <source>
        <dbReference type="SAM" id="MobiDB-lite"/>
    </source>
</evidence>
<feature type="compositionally biased region" description="Polar residues" evidence="1">
    <location>
        <begin position="43"/>
        <end position="54"/>
    </location>
</feature>
<evidence type="ECO:0000313" key="3">
    <source>
        <dbReference type="EMBL" id="TNN58246.1"/>
    </source>
</evidence>
<keyword evidence="4" id="KW-1185">Reference proteome</keyword>
<name>A0A4Z2GXJ2_9TELE</name>
<accession>A0A4Z2GXJ2</accession>
<sequence length="78" mass="8091">MHSTTRLLCLAKFALAEVLGGSDVKTLTERKVFTDSLRPGATTSEKNVLASGQEQPAVGSATESTQDGANPASVLDIT</sequence>
<organism evidence="3 4">
    <name type="scientific">Liparis tanakae</name>
    <name type="common">Tanaka's snailfish</name>
    <dbReference type="NCBI Taxonomy" id="230148"/>
    <lineage>
        <taxon>Eukaryota</taxon>
        <taxon>Metazoa</taxon>
        <taxon>Chordata</taxon>
        <taxon>Craniata</taxon>
        <taxon>Vertebrata</taxon>
        <taxon>Euteleostomi</taxon>
        <taxon>Actinopterygii</taxon>
        <taxon>Neopterygii</taxon>
        <taxon>Teleostei</taxon>
        <taxon>Neoteleostei</taxon>
        <taxon>Acanthomorphata</taxon>
        <taxon>Eupercaria</taxon>
        <taxon>Perciformes</taxon>
        <taxon>Cottioidei</taxon>
        <taxon>Cottales</taxon>
        <taxon>Liparidae</taxon>
        <taxon>Liparis</taxon>
    </lineage>
</organism>